<dbReference type="RefSeq" id="NP_001168156.1">
    <property type="nucleotide sequence ID" value="NM_001174685.1"/>
</dbReference>
<proteinExistence type="evidence at transcript level"/>
<accession>C0P2P8</accession>
<feature type="compositionally biased region" description="Low complexity" evidence="1">
    <location>
        <begin position="109"/>
        <end position="121"/>
    </location>
</feature>
<reference evidence="2" key="1">
    <citation type="journal article" date="2009" name="PLoS Genet.">
        <title>Sequencing, mapping, and analysis of 27,455 maize full-length cDNAs.</title>
        <authorList>
            <person name="Soderlund C."/>
            <person name="Descour A."/>
            <person name="Kudrna D."/>
            <person name="Bomhoff M."/>
            <person name="Boyd L."/>
            <person name="Currie J."/>
            <person name="Angelova A."/>
            <person name="Collura K."/>
            <person name="Wissotski M."/>
            <person name="Ashley E."/>
            <person name="Morrow D."/>
            <person name="Fernandes J."/>
            <person name="Walbot V."/>
            <person name="Yu Y."/>
        </authorList>
    </citation>
    <scope>NUCLEOTIDE SEQUENCE</scope>
    <source>
        <strain evidence="2">B73</strain>
    </source>
</reference>
<sequence length="270" mass="28250">MAPFFPELPHVAPLARISSLRSPWLPAAARPSSDPLRAHRTASLDRPSFHGCSRIPSVGRVDLLAAGGSGPGCRRALPCKLPRPGGWCSLTSSRPSPGARAGHRPCHGASLPPAALSSSTPTIAAPLSSPARFSARRRALPAASLGLRLCRADLRSSVAVEHAQLLTRHGLGRRIAVCSGGVAGIGRGHGRGDARSGHAVISLCLASCLLCQSSISYSPQHRHPLPCPGCRARCGRLWWSASSTVNSVNSHVHSLLFSTPRERNLGKSGC</sequence>
<feature type="region of interest" description="Disordered" evidence="1">
    <location>
        <begin position="98"/>
        <end position="121"/>
    </location>
</feature>
<dbReference type="AlphaFoldDB" id="C0P2P8"/>
<protein>
    <submittedName>
        <fullName evidence="2">Uncharacterized protein</fullName>
    </submittedName>
</protein>
<evidence type="ECO:0000313" key="2">
    <source>
        <dbReference type="EMBL" id="ACN27264.1"/>
    </source>
</evidence>
<organism evidence="2">
    <name type="scientific">Zea mays</name>
    <name type="common">Maize</name>
    <dbReference type="NCBI Taxonomy" id="4577"/>
    <lineage>
        <taxon>Eukaryota</taxon>
        <taxon>Viridiplantae</taxon>
        <taxon>Streptophyta</taxon>
        <taxon>Embryophyta</taxon>
        <taxon>Tracheophyta</taxon>
        <taxon>Spermatophyta</taxon>
        <taxon>Magnoliopsida</taxon>
        <taxon>Liliopsida</taxon>
        <taxon>Poales</taxon>
        <taxon>Poaceae</taxon>
        <taxon>PACMAD clade</taxon>
        <taxon>Panicoideae</taxon>
        <taxon>Andropogonodae</taxon>
        <taxon>Andropogoneae</taxon>
        <taxon>Tripsacinae</taxon>
        <taxon>Zea</taxon>
    </lineage>
</organism>
<dbReference type="EMBL" id="BT062567">
    <property type="protein sequence ID" value="ACN27264.1"/>
    <property type="molecule type" value="mRNA"/>
</dbReference>
<name>C0P2P8_MAIZE</name>
<evidence type="ECO:0000256" key="1">
    <source>
        <dbReference type="SAM" id="MobiDB-lite"/>
    </source>
</evidence>
<dbReference type="HOGENOM" id="CLU_1031923_0_0_1"/>
<dbReference type="KEGG" id="zma:100381908"/>
<dbReference type="GeneID" id="100381908"/>